<dbReference type="GO" id="GO:0005576">
    <property type="term" value="C:extracellular region"/>
    <property type="evidence" value="ECO:0007669"/>
    <property type="project" value="UniProtKB-SubCell"/>
</dbReference>
<sequence>MILIGQGRRFDTYTLDTSDDRIWKRAADPSNTEISADEVLTNQPFDVQNAIQEYQNTGGVIQPPRKPKIFKSPETLRAYLNKLNEYFITIGRPSLLIVLTVSILAEDRGGRIRLGGRRDA</sequence>
<keyword evidence="5" id="KW-1185">Reference proteome</keyword>
<organism evidence="6">
    <name type="scientific">Echinostoma caproni</name>
    <dbReference type="NCBI Taxonomy" id="27848"/>
    <lineage>
        <taxon>Eukaryota</taxon>
        <taxon>Metazoa</taxon>
        <taxon>Spiralia</taxon>
        <taxon>Lophotrochozoa</taxon>
        <taxon>Platyhelminthes</taxon>
        <taxon>Trematoda</taxon>
        <taxon>Digenea</taxon>
        <taxon>Plagiorchiida</taxon>
        <taxon>Echinostomata</taxon>
        <taxon>Echinostomatoidea</taxon>
        <taxon>Echinostomatidae</taxon>
        <taxon>Echinostoma</taxon>
    </lineage>
</organism>
<proteinExistence type="inferred from homology"/>
<name>A0A183AFD5_9TREM</name>
<evidence type="ECO:0000256" key="1">
    <source>
        <dbReference type="ARBA" id="ARBA00004613"/>
    </source>
</evidence>
<dbReference type="Proteomes" id="UP000272942">
    <property type="component" value="Unassembled WGS sequence"/>
</dbReference>
<dbReference type="AlphaFoldDB" id="A0A183AFD5"/>
<comment type="subcellular location">
    <subcellularLocation>
        <location evidence="1">Secreted</location>
    </subcellularLocation>
</comment>
<dbReference type="OrthoDB" id="9972427at2759"/>
<comment type="similarity">
    <text evidence="2">Belongs to the NPY family.</text>
</comment>
<dbReference type="GO" id="GO:0005179">
    <property type="term" value="F:hormone activity"/>
    <property type="evidence" value="ECO:0007669"/>
    <property type="project" value="InterPro"/>
</dbReference>
<evidence type="ECO:0000313" key="4">
    <source>
        <dbReference type="EMBL" id="VDP76206.1"/>
    </source>
</evidence>
<keyword evidence="3" id="KW-0964">Secreted</keyword>
<evidence type="ECO:0000313" key="5">
    <source>
        <dbReference type="Proteomes" id="UP000272942"/>
    </source>
</evidence>
<dbReference type="InterPro" id="IPR001955">
    <property type="entry name" value="Pancreatic_hormone-like"/>
</dbReference>
<dbReference type="WBParaSite" id="ECPE_0000568301-mRNA-1">
    <property type="protein sequence ID" value="ECPE_0000568301-mRNA-1"/>
    <property type="gene ID" value="ECPE_0000568301"/>
</dbReference>
<dbReference type="EMBL" id="UZAN01042550">
    <property type="protein sequence ID" value="VDP76206.1"/>
    <property type="molecule type" value="Genomic_DNA"/>
</dbReference>
<reference evidence="4 5" key="2">
    <citation type="submission" date="2018-11" db="EMBL/GenBank/DDBJ databases">
        <authorList>
            <consortium name="Pathogen Informatics"/>
        </authorList>
    </citation>
    <scope>NUCLEOTIDE SEQUENCE [LARGE SCALE GENOMIC DNA]</scope>
    <source>
        <strain evidence="4 5">Egypt</strain>
    </source>
</reference>
<evidence type="ECO:0000256" key="2">
    <source>
        <dbReference type="ARBA" id="ARBA00010022"/>
    </source>
</evidence>
<protein>
    <submittedName>
        <fullName evidence="6">PSCyt2 domain-containing protein</fullName>
    </submittedName>
</protein>
<dbReference type="Pfam" id="PF00159">
    <property type="entry name" value="Hormone_3"/>
    <property type="match status" value="1"/>
</dbReference>
<gene>
    <name evidence="4" type="ORF">ECPE_LOCUS5670</name>
</gene>
<accession>A0A183AFD5</accession>
<reference evidence="6" key="1">
    <citation type="submission" date="2016-06" db="UniProtKB">
        <authorList>
            <consortium name="WormBaseParasite"/>
        </authorList>
    </citation>
    <scope>IDENTIFICATION</scope>
</reference>
<evidence type="ECO:0000256" key="3">
    <source>
        <dbReference type="ARBA" id="ARBA00022525"/>
    </source>
</evidence>
<dbReference type="PROSITE" id="PS50276">
    <property type="entry name" value="PANCREATIC_HORMONE_2"/>
    <property type="match status" value="1"/>
</dbReference>
<evidence type="ECO:0000313" key="6">
    <source>
        <dbReference type="WBParaSite" id="ECPE_0000568301-mRNA-1"/>
    </source>
</evidence>